<feature type="region of interest" description="Disordered" evidence="2">
    <location>
        <begin position="568"/>
        <end position="594"/>
    </location>
</feature>
<evidence type="ECO:0000313" key="4">
    <source>
        <dbReference type="EMBL" id="TFB06423.1"/>
    </source>
</evidence>
<gene>
    <name evidence="4" type="ORF">CCMA1212_001804</name>
</gene>
<dbReference type="InterPro" id="IPR019337">
    <property type="entry name" value="Telomere_length_regulation_dom"/>
</dbReference>
<dbReference type="InterPro" id="IPR051970">
    <property type="entry name" value="TEL2_Regulation"/>
</dbReference>
<comment type="similarity">
    <text evidence="1">Belongs to the TEL2 family.</text>
</comment>
<evidence type="ECO:0000256" key="1">
    <source>
        <dbReference type="ARBA" id="ARBA00006133"/>
    </source>
</evidence>
<feature type="region of interest" description="Disordered" evidence="2">
    <location>
        <begin position="518"/>
        <end position="554"/>
    </location>
</feature>
<dbReference type="GeneID" id="300573668"/>
<organism evidence="4 5">
    <name type="scientific">Trichoderma ghanense</name>
    <dbReference type="NCBI Taxonomy" id="65468"/>
    <lineage>
        <taxon>Eukaryota</taxon>
        <taxon>Fungi</taxon>
        <taxon>Dikarya</taxon>
        <taxon>Ascomycota</taxon>
        <taxon>Pezizomycotina</taxon>
        <taxon>Sordariomycetes</taxon>
        <taxon>Hypocreomycetidae</taxon>
        <taxon>Hypocreales</taxon>
        <taxon>Hypocreaceae</taxon>
        <taxon>Trichoderma</taxon>
    </lineage>
</organism>
<dbReference type="PANTHER" id="PTHR15830:SF10">
    <property type="entry name" value="TELOMERE LENGTH REGULATION PROTEIN TEL2 HOMOLOG"/>
    <property type="match status" value="1"/>
</dbReference>
<dbReference type="InterPro" id="IPR038528">
    <property type="entry name" value="TEL2_C_sf"/>
</dbReference>
<feature type="domain" description="Telomere length regulation protein conserved" evidence="3">
    <location>
        <begin position="604"/>
        <end position="715"/>
    </location>
</feature>
<feature type="compositionally biased region" description="Acidic residues" evidence="2">
    <location>
        <begin position="568"/>
        <end position="577"/>
    </location>
</feature>
<proteinExistence type="inferred from homology"/>
<name>A0ABY2HDS4_9HYPO</name>
<reference evidence="4 5" key="1">
    <citation type="submission" date="2018-01" db="EMBL/GenBank/DDBJ databases">
        <title>Genome characterization of the sugarcane-associated fungus Trichoderma ghanense CCMA-1212 and their application in lignocelulose bioconversion.</title>
        <authorList>
            <person name="Steindorff A.S."/>
            <person name="Mendes T.D."/>
            <person name="Vilela E.S.D."/>
            <person name="Rodrigues D.S."/>
            <person name="Formighieri E.F."/>
            <person name="Melo I.S."/>
            <person name="Favaro L.C.L."/>
        </authorList>
    </citation>
    <scope>NUCLEOTIDE SEQUENCE [LARGE SCALE GENOMIC DNA]</scope>
    <source>
        <strain evidence="4 5">CCMA-1212</strain>
    </source>
</reference>
<evidence type="ECO:0000313" key="5">
    <source>
        <dbReference type="Proteomes" id="UP001642720"/>
    </source>
</evidence>
<dbReference type="RefSeq" id="XP_073562624.1">
    <property type="nucleotide sequence ID" value="XM_073699218.1"/>
</dbReference>
<dbReference type="Gene3D" id="1.25.40.720">
    <property type="entry name" value="Telomere length regulation protein 2, C-terminal domain"/>
    <property type="match status" value="2"/>
</dbReference>
<evidence type="ECO:0000259" key="3">
    <source>
        <dbReference type="Pfam" id="PF10193"/>
    </source>
</evidence>
<dbReference type="Pfam" id="PF10193">
    <property type="entry name" value="Telomere_reg-2"/>
    <property type="match status" value="1"/>
</dbReference>
<dbReference type="EMBL" id="PPTA01000002">
    <property type="protein sequence ID" value="TFB06423.1"/>
    <property type="molecule type" value="Genomic_DNA"/>
</dbReference>
<accession>A0ABY2HDS4</accession>
<dbReference type="Proteomes" id="UP001642720">
    <property type="component" value="Unassembled WGS sequence"/>
</dbReference>
<evidence type="ECO:0000256" key="2">
    <source>
        <dbReference type="SAM" id="MobiDB-lite"/>
    </source>
</evidence>
<sequence length="985" mass="107625">MDELLTPVSTTYLKPRKDAQPLLSELSSTKRVAEVPKISQVNSPDEALEILRNQPDYDSLVRVLRYLTEDAAQPDAFSVHVLGPKSAAIIHVLVTDIAANYWALLKEGGASDSAEDDREDLHLFVACLRSVTGLNAVLTHLKALIQEHKLGSKDAKRPDLVLHVNVFLDLLATVLEGDSAIKALWTASAHRLATQTLKKVQSQALLSLITGGRILSISAEAIEVAGIENIDAKAIWLADGARFTQWVAHNIIAWAKLTKTQDELHFCSDVFQRAMSLGYMESLVKTVIDGLLLREGSNPEDFSKVCLSQPSSAKRTMNVLLQHLGQHLNGLDLDAPSSKELVSAAAGVIDAVIKDNDALHNHLIAWCTSSSGAGLGDAVGIRRAVLAVIAQDKDGITTVFEKSLAQFGDQLYIKHAAILQQNVHAEVLLLSAGYVSRLSPIKLRIIVRSGSYLTAISNRIAATQARTRFLGLVVGESLSTLMDDKSQKLDFHMEETDSEEAQWLKSLTAVSDEVGSIEPLLKTQVTRPPAKTEDRPSQRRAQTPKAKPKMKPEARISTIKPIAVVEEIDSSEDDEDLVPYAKGSDPEDSDDDATLVQRNKPKAPVYIRDLILYLRDTESYDKQKLALQTAPLLIRRKANFGMEVSSHADELAGLLVGLQDKFDIEDFNDLKLQGMIALIVAQPKTMAPWFSRTFFEGDYSLSQRTQVLVAIGLSARELAGFDTSEYQAAASFPSKRLPEKIEQLYLASSKQGEANSPSQLKALPSTAIDTIAQSLTSSFLEPMAAKAADASTGPDMLKLSTFTARYKSKTKAKPRVRSIPNTTAALIADSFFYPLTAHFQVALRSSKPVILNPALLALYLQTLGIIIHAAGPSTLSLPQLTSELWDLLLAVRVHAQDDLGALKGWFVAMASLLEVNEGDVRRLCETQGREVVETREWAATVFNRIRGEDGGEENEVKMLSAGVLIKLGEAIEKYQALLMGNMIGF</sequence>
<dbReference type="PANTHER" id="PTHR15830">
    <property type="entry name" value="TELOMERE LENGTH REGULATION PROTEIN TEL2 FAMILY MEMBER"/>
    <property type="match status" value="1"/>
</dbReference>
<keyword evidence="5" id="KW-1185">Reference proteome</keyword>
<comment type="caution">
    <text evidence="4">The sequence shown here is derived from an EMBL/GenBank/DDBJ whole genome shotgun (WGS) entry which is preliminary data.</text>
</comment>
<protein>
    <submittedName>
        <fullName evidence="4">DNA replication checkpoint protein tel2</fullName>
    </submittedName>
</protein>